<dbReference type="OrthoDB" id="186093at2157"/>
<gene>
    <name evidence="3" type="ORF">DM826_04140</name>
</gene>
<keyword evidence="2" id="KW-1133">Transmembrane helix</keyword>
<comment type="caution">
    <text evidence="3">The sequence shown here is derived from an EMBL/GenBank/DDBJ whole genome shotgun (WGS) entry which is preliminary data.</text>
</comment>
<reference evidence="3 4" key="1">
    <citation type="submission" date="2018-06" db="EMBL/GenBank/DDBJ databases">
        <title>Halonotius sp. F13-13 a new haloarchaeeon isolated from a solar saltern from Isla Cristina, Huelva, Spain.</title>
        <authorList>
            <person name="Duran-Viseras A."/>
            <person name="Sanchez-Porro C."/>
            <person name="Ventosa A."/>
        </authorList>
    </citation>
    <scope>NUCLEOTIDE SEQUENCE [LARGE SCALE GENOMIC DNA]</scope>
    <source>
        <strain evidence="3 4">F13-13</strain>
    </source>
</reference>
<feature type="compositionally biased region" description="Low complexity" evidence="1">
    <location>
        <begin position="122"/>
        <end position="139"/>
    </location>
</feature>
<dbReference type="Proteomes" id="UP000276588">
    <property type="component" value="Unassembled WGS sequence"/>
</dbReference>
<keyword evidence="4" id="KW-1185">Reference proteome</keyword>
<accession>A0A3A6QDW2</accession>
<evidence type="ECO:0000256" key="1">
    <source>
        <dbReference type="SAM" id="MobiDB-lite"/>
    </source>
</evidence>
<dbReference type="AlphaFoldDB" id="A0A3A6QDW2"/>
<protein>
    <submittedName>
        <fullName evidence="3">Sterol desaturase</fullName>
    </submittedName>
</protein>
<evidence type="ECO:0000313" key="4">
    <source>
        <dbReference type="Proteomes" id="UP000276588"/>
    </source>
</evidence>
<dbReference type="PROSITE" id="PS51257">
    <property type="entry name" value="PROKAR_LIPOPROTEIN"/>
    <property type="match status" value="1"/>
</dbReference>
<feature type="transmembrane region" description="Helical" evidence="2">
    <location>
        <begin position="28"/>
        <end position="46"/>
    </location>
</feature>
<evidence type="ECO:0000256" key="2">
    <source>
        <dbReference type="SAM" id="Phobius"/>
    </source>
</evidence>
<keyword evidence="2" id="KW-0472">Membrane</keyword>
<feature type="region of interest" description="Disordered" evidence="1">
    <location>
        <begin position="118"/>
        <end position="139"/>
    </location>
</feature>
<name>A0A3A6QDW2_9EURY</name>
<proteinExistence type="predicted"/>
<feature type="transmembrane region" description="Helical" evidence="2">
    <location>
        <begin position="92"/>
        <end position="114"/>
    </location>
</feature>
<dbReference type="RefSeq" id="WP_120101779.1">
    <property type="nucleotide sequence ID" value="NZ_QKNY01000005.1"/>
</dbReference>
<organism evidence="3 4">
    <name type="scientific">Halonotius aquaticus</name>
    <dbReference type="NCBI Taxonomy" id="2216978"/>
    <lineage>
        <taxon>Archaea</taxon>
        <taxon>Methanobacteriati</taxon>
        <taxon>Methanobacteriota</taxon>
        <taxon>Stenosarchaea group</taxon>
        <taxon>Halobacteria</taxon>
        <taxon>Halobacteriales</taxon>
        <taxon>Haloferacaceae</taxon>
        <taxon>Halonotius</taxon>
    </lineage>
</organism>
<sequence length="139" mass="14098">MRSSLQWLLGGATGLVVGSGCYWLVGDPILAAVSGLVWGVGLALTARSARHHPSSTGVTNWRSARWIGLGVAGINLAALIGVSPSLPISAELRLALGLLIIGTGLLATATATLAEVERQGDTATTTEPNKATTAGQSIE</sequence>
<keyword evidence="2" id="KW-0812">Transmembrane</keyword>
<dbReference type="EMBL" id="QKNY01000005">
    <property type="protein sequence ID" value="RJX44270.1"/>
    <property type="molecule type" value="Genomic_DNA"/>
</dbReference>
<evidence type="ECO:0000313" key="3">
    <source>
        <dbReference type="EMBL" id="RJX44270.1"/>
    </source>
</evidence>
<feature type="transmembrane region" description="Helical" evidence="2">
    <location>
        <begin position="66"/>
        <end position="86"/>
    </location>
</feature>